<keyword evidence="7" id="KW-1185">Reference proteome</keyword>
<evidence type="ECO:0000313" key="6">
    <source>
        <dbReference type="EMBL" id="BES93950.1"/>
    </source>
</evidence>
<comment type="subcellular location">
    <subcellularLocation>
        <location evidence="1">Nucleus</location>
    </subcellularLocation>
</comment>
<dbReference type="InterPro" id="IPR048565">
    <property type="entry name" value="S1_RRP4"/>
</dbReference>
<dbReference type="Pfam" id="PF14382">
    <property type="entry name" value="ECR1_N"/>
    <property type="match status" value="1"/>
</dbReference>
<evidence type="ECO:0000256" key="3">
    <source>
        <dbReference type="ARBA" id="ARBA00022835"/>
    </source>
</evidence>
<dbReference type="InterPro" id="IPR036612">
    <property type="entry name" value="KH_dom_type_1_sf"/>
</dbReference>
<dbReference type="SUPFAM" id="SSF54791">
    <property type="entry name" value="Eukaryotic type KH-domain (KH-domain type I)"/>
    <property type="match status" value="1"/>
</dbReference>
<proteinExistence type="inferred from homology"/>
<organism evidence="6 7">
    <name type="scientific">Nesidiocoris tenuis</name>
    <dbReference type="NCBI Taxonomy" id="355587"/>
    <lineage>
        <taxon>Eukaryota</taxon>
        <taxon>Metazoa</taxon>
        <taxon>Ecdysozoa</taxon>
        <taxon>Arthropoda</taxon>
        <taxon>Hexapoda</taxon>
        <taxon>Insecta</taxon>
        <taxon>Pterygota</taxon>
        <taxon>Neoptera</taxon>
        <taxon>Paraneoptera</taxon>
        <taxon>Hemiptera</taxon>
        <taxon>Heteroptera</taxon>
        <taxon>Panheteroptera</taxon>
        <taxon>Cimicomorpha</taxon>
        <taxon>Miridae</taxon>
        <taxon>Dicyphina</taxon>
        <taxon>Nesidiocoris</taxon>
    </lineage>
</organism>
<dbReference type="InterPro" id="IPR003029">
    <property type="entry name" value="S1_domain"/>
</dbReference>
<dbReference type="SUPFAM" id="SSF50249">
    <property type="entry name" value="Nucleic acid-binding proteins"/>
    <property type="match status" value="1"/>
</dbReference>
<dbReference type="EMBL" id="AP028912">
    <property type="protein sequence ID" value="BES93950.1"/>
    <property type="molecule type" value="Genomic_DNA"/>
</dbReference>
<comment type="similarity">
    <text evidence="2">Belongs to the RRP4 family.</text>
</comment>
<reference evidence="6 7" key="1">
    <citation type="submission" date="2023-09" db="EMBL/GenBank/DDBJ databases">
        <title>Nesidiocoris tenuis whole genome shotgun sequence.</title>
        <authorList>
            <person name="Shibata T."/>
            <person name="Shimoda M."/>
            <person name="Kobayashi T."/>
            <person name="Uehara T."/>
        </authorList>
    </citation>
    <scope>NUCLEOTIDE SEQUENCE [LARGE SCALE GENOMIC DNA]</scope>
    <source>
        <strain evidence="6 7">Japan</strain>
    </source>
</reference>
<dbReference type="SUPFAM" id="SSF110324">
    <property type="entry name" value="Ribosomal L27 protein-like"/>
    <property type="match status" value="1"/>
</dbReference>
<dbReference type="PANTHER" id="PTHR21321">
    <property type="entry name" value="PNAS-3 RELATED"/>
    <property type="match status" value="1"/>
</dbReference>
<protein>
    <submittedName>
        <fullName evidence="6">Exosome complex</fullName>
    </submittedName>
</protein>
<accession>A0ABN7AP10</accession>
<evidence type="ECO:0000256" key="4">
    <source>
        <dbReference type="ARBA" id="ARBA00022884"/>
    </source>
</evidence>
<evidence type="ECO:0000256" key="2">
    <source>
        <dbReference type="ARBA" id="ARBA00009155"/>
    </source>
</evidence>
<feature type="domain" description="S1 motif" evidence="5">
    <location>
        <begin position="86"/>
        <end position="165"/>
    </location>
</feature>
<dbReference type="Gene3D" id="2.40.50.140">
    <property type="entry name" value="Nucleic acid-binding proteins"/>
    <property type="match status" value="1"/>
</dbReference>
<dbReference type="Gene3D" id="2.40.50.100">
    <property type="match status" value="1"/>
</dbReference>
<dbReference type="PANTHER" id="PTHR21321:SF4">
    <property type="entry name" value="EXOSOME COMPLEX COMPONENT RRP4"/>
    <property type="match status" value="1"/>
</dbReference>
<dbReference type="InterPro" id="IPR004088">
    <property type="entry name" value="KH_dom_type_1"/>
</dbReference>
<dbReference type="InterPro" id="IPR025721">
    <property type="entry name" value="Exosome_cplx_N_dom"/>
</dbReference>
<keyword evidence="3" id="KW-0271">Exosome</keyword>
<dbReference type="CDD" id="cd05789">
    <property type="entry name" value="S1_Rrp4"/>
    <property type="match status" value="1"/>
</dbReference>
<dbReference type="Pfam" id="PF15985">
    <property type="entry name" value="KH_6"/>
    <property type="match status" value="1"/>
</dbReference>
<keyword evidence="4" id="KW-0694">RNA-binding</keyword>
<dbReference type="Proteomes" id="UP001307889">
    <property type="component" value="Chromosome 4"/>
</dbReference>
<sequence>MSDEELVPVVFKHAIDRIPLTTPSEREVSNLFTPGEFVTAEEGLLRGHGTYIDDGEIKSSVAGMREQVNKLIYIRALKGRYNGEMGDVVIGRIAEIQQKRWKVNLNAKVHAVLLLSAVNLPGGELRRRSVEDEHMMRQYLSEGDLISAEVQNVSQSDGSLSLHTRNLKYGKLSQGVLVEVPPNLIRRTKTHFHNICGASLIVGTNGYIWIYPTPESSEAAGGFARNLELKVDVKEREAIARINCCIQALVACKMMIYDTSIIAAFESAREFSTKDLLLPEVILQIAMAAQMKMGALE</sequence>
<dbReference type="Pfam" id="PF21266">
    <property type="entry name" value="S1_RRP4"/>
    <property type="match status" value="1"/>
</dbReference>
<dbReference type="CDD" id="cd22525">
    <property type="entry name" value="KH-I_Rrp4_eukar"/>
    <property type="match status" value="1"/>
</dbReference>
<dbReference type="InterPro" id="IPR012340">
    <property type="entry name" value="NA-bd_OB-fold"/>
</dbReference>
<gene>
    <name evidence="6" type="ORF">NTJ_06759</name>
</gene>
<name>A0ABN7AP10_9HEMI</name>
<dbReference type="InterPro" id="IPR026699">
    <property type="entry name" value="Exosome_RNA_bind1/RRP40/RRP4"/>
</dbReference>
<evidence type="ECO:0000256" key="1">
    <source>
        <dbReference type="ARBA" id="ARBA00004123"/>
    </source>
</evidence>
<dbReference type="PROSITE" id="PS50126">
    <property type="entry name" value="S1"/>
    <property type="match status" value="1"/>
</dbReference>
<evidence type="ECO:0000313" key="7">
    <source>
        <dbReference type="Proteomes" id="UP001307889"/>
    </source>
</evidence>
<evidence type="ECO:0000259" key="5">
    <source>
        <dbReference type="PROSITE" id="PS50126"/>
    </source>
</evidence>